<keyword evidence="13" id="KW-1185">Reference proteome</keyword>
<evidence type="ECO:0000256" key="2">
    <source>
        <dbReference type="ARBA" id="ARBA00022723"/>
    </source>
</evidence>
<dbReference type="PANTHER" id="PTHR31948">
    <property type="entry name" value="ZINC-FINGER HOMEODOMAIN PROTEIN 2"/>
    <property type="match status" value="1"/>
</dbReference>
<dbReference type="NCBIfam" id="TIGR01565">
    <property type="entry name" value="homeo_ZF_HD"/>
    <property type="match status" value="1"/>
</dbReference>
<dbReference type="GO" id="GO:0050793">
    <property type="term" value="P:regulation of developmental process"/>
    <property type="evidence" value="ECO:0007669"/>
    <property type="project" value="TreeGrafter"/>
</dbReference>
<dbReference type="Proteomes" id="UP001152561">
    <property type="component" value="Unassembled WGS sequence"/>
</dbReference>
<keyword evidence="4" id="KW-0862">Zinc</keyword>
<dbReference type="GO" id="GO:0000976">
    <property type="term" value="F:transcription cis-regulatory region binding"/>
    <property type="evidence" value="ECO:0007669"/>
    <property type="project" value="TreeGrafter"/>
</dbReference>
<gene>
    <name evidence="12" type="ORF">K7X08_023506</name>
</gene>
<dbReference type="GO" id="GO:0003700">
    <property type="term" value="F:DNA-binding transcription factor activity"/>
    <property type="evidence" value="ECO:0007669"/>
    <property type="project" value="TreeGrafter"/>
</dbReference>
<evidence type="ECO:0000256" key="7">
    <source>
        <dbReference type="ARBA" id="ARBA00023155"/>
    </source>
</evidence>
<dbReference type="GO" id="GO:0005634">
    <property type="term" value="C:nucleus"/>
    <property type="evidence" value="ECO:0007669"/>
    <property type="project" value="UniProtKB-SubCell"/>
</dbReference>
<dbReference type="InterPro" id="IPR006456">
    <property type="entry name" value="ZF_HD_homeobox_Cys/His_dimer"/>
</dbReference>
<keyword evidence="2" id="KW-0479">Metal-binding</keyword>
<dbReference type="AlphaFoldDB" id="A0A9Q1LA31"/>
<evidence type="ECO:0000256" key="8">
    <source>
        <dbReference type="ARBA" id="ARBA00023163"/>
    </source>
</evidence>
<comment type="caution">
    <text evidence="12">The sequence shown here is derived from an EMBL/GenBank/DDBJ whole genome shotgun (WGS) entry which is preliminary data.</text>
</comment>
<dbReference type="Gene3D" id="1.10.10.60">
    <property type="entry name" value="Homeodomain-like"/>
    <property type="match status" value="1"/>
</dbReference>
<feature type="domain" description="ZF-HD dimerization-type" evidence="11">
    <location>
        <begin position="62"/>
        <end position="113"/>
    </location>
</feature>
<keyword evidence="3" id="KW-0863">Zinc-finger</keyword>
<dbReference type="OrthoDB" id="1929626at2759"/>
<keyword evidence="7" id="KW-0371">Homeobox</keyword>
<dbReference type="NCBIfam" id="TIGR01566">
    <property type="entry name" value="ZF_HD_prot_N"/>
    <property type="match status" value="1"/>
</dbReference>
<dbReference type="GO" id="GO:0008270">
    <property type="term" value="F:zinc ion binding"/>
    <property type="evidence" value="ECO:0007669"/>
    <property type="project" value="UniProtKB-KW"/>
</dbReference>
<evidence type="ECO:0000256" key="1">
    <source>
        <dbReference type="ARBA" id="ARBA00004123"/>
    </source>
</evidence>
<feature type="region of interest" description="Disordered" evidence="10">
    <location>
        <begin position="176"/>
        <end position="205"/>
    </location>
</feature>
<dbReference type="Pfam" id="PF04770">
    <property type="entry name" value="ZF-HD_dimer"/>
    <property type="match status" value="1"/>
</dbReference>
<evidence type="ECO:0000256" key="3">
    <source>
        <dbReference type="ARBA" id="ARBA00022771"/>
    </source>
</evidence>
<evidence type="ECO:0000259" key="11">
    <source>
        <dbReference type="PROSITE" id="PS51523"/>
    </source>
</evidence>
<dbReference type="InterPro" id="IPR009057">
    <property type="entry name" value="Homeodomain-like_sf"/>
</dbReference>
<dbReference type="InterPro" id="IPR006455">
    <property type="entry name" value="Homeodomain_ZF_HD"/>
</dbReference>
<evidence type="ECO:0000313" key="13">
    <source>
        <dbReference type="Proteomes" id="UP001152561"/>
    </source>
</evidence>
<sequence length="333" mass="36417">MELSNNSNNTIIPTNIVKTPETETEPPATRIQHSNNKPFSITNGVLKRHNINPVYHPVLVVYKECLKNHAATMGGQAVDGCGEFMPSPTAITTDPTSLKCAACGCHRNFHRRESEEPAAVAALEYQPHHRHHPPPPPPPPPRGSGDHHSYSNSPSPPPISSAYYPSAPHMLLALNSGLSGRPVENPNPNSSTPVSNPNGGTLLTRDTLCTGITTNSSTRKRFRTKFTQNQKDRMLEFAERVGWRMQKQNEEIINKLCNEIGVEKGLLKVWMHNNKNNFGRKELNNINGNANCIDIGISSSTRNDNNEGVNHPIINNISLSAHVVATNGSSSSS</sequence>
<feature type="region of interest" description="Disordered" evidence="10">
    <location>
        <begin position="126"/>
        <end position="162"/>
    </location>
</feature>
<dbReference type="PANTHER" id="PTHR31948:SF72">
    <property type="entry name" value="ZINC-FINGER HOMEODOMAIN PROTEIN 10"/>
    <property type="match status" value="1"/>
</dbReference>
<keyword evidence="9" id="KW-0539">Nucleus</keyword>
<keyword evidence="8" id="KW-0804">Transcription</keyword>
<evidence type="ECO:0000313" key="12">
    <source>
        <dbReference type="EMBL" id="KAJ8530625.1"/>
    </source>
</evidence>
<dbReference type="PROSITE" id="PS51523">
    <property type="entry name" value="ZF_HD_DIMER"/>
    <property type="match status" value="1"/>
</dbReference>
<keyword evidence="5" id="KW-0805">Transcription regulation</keyword>
<evidence type="ECO:0000256" key="10">
    <source>
        <dbReference type="SAM" id="MobiDB-lite"/>
    </source>
</evidence>
<evidence type="ECO:0000256" key="6">
    <source>
        <dbReference type="ARBA" id="ARBA00023125"/>
    </source>
</evidence>
<reference evidence="13" key="1">
    <citation type="journal article" date="2023" name="Proc. Natl. Acad. Sci. U.S.A.">
        <title>Genomic and structural basis for evolution of tropane alkaloid biosynthesis.</title>
        <authorList>
            <person name="Wanga Y.-J."/>
            <person name="Taina T."/>
            <person name="Yua J.-Y."/>
            <person name="Lia J."/>
            <person name="Xua B."/>
            <person name="Chenc J."/>
            <person name="D'Auriad J.C."/>
            <person name="Huanga J.-P."/>
            <person name="Huanga S.-X."/>
        </authorList>
    </citation>
    <scope>NUCLEOTIDE SEQUENCE [LARGE SCALE GENOMIC DNA]</scope>
    <source>
        <strain evidence="13">cv. KIB-2019</strain>
    </source>
</reference>
<dbReference type="SUPFAM" id="SSF46689">
    <property type="entry name" value="Homeodomain-like"/>
    <property type="match status" value="1"/>
</dbReference>
<evidence type="ECO:0000256" key="5">
    <source>
        <dbReference type="ARBA" id="ARBA00023015"/>
    </source>
</evidence>
<comment type="subcellular location">
    <subcellularLocation>
        <location evidence="1">Nucleus</location>
    </subcellularLocation>
</comment>
<accession>A0A9Q1LA31</accession>
<dbReference type="FunFam" id="1.10.10.60:FF:000257">
    <property type="entry name" value="Zinc-finger homeodomain protein 2"/>
    <property type="match status" value="1"/>
</dbReference>
<evidence type="ECO:0000256" key="4">
    <source>
        <dbReference type="ARBA" id="ARBA00022833"/>
    </source>
</evidence>
<proteinExistence type="predicted"/>
<feature type="compositionally biased region" description="Low complexity" evidence="10">
    <location>
        <begin position="182"/>
        <end position="198"/>
    </location>
</feature>
<evidence type="ECO:0000256" key="9">
    <source>
        <dbReference type="ARBA" id="ARBA00023242"/>
    </source>
</evidence>
<keyword evidence="6" id="KW-0238">DNA-binding</keyword>
<protein>
    <recommendedName>
        <fullName evidence="11">ZF-HD dimerization-type domain-containing protein</fullName>
    </recommendedName>
</protein>
<name>A0A9Q1LA31_9SOLA</name>
<dbReference type="EMBL" id="JAJAGQ010000021">
    <property type="protein sequence ID" value="KAJ8530625.1"/>
    <property type="molecule type" value="Genomic_DNA"/>
</dbReference>
<organism evidence="12 13">
    <name type="scientific">Anisodus acutangulus</name>
    <dbReference type="NCBI Taxonomy" id="402998"/>
    <lineage>
        <taxon>Eukaryota</taxon>
        <taxon>Viridiplantae</taxon>
        <taxon>Streptophyta</taxon>
        <taxon>Embryophyta</taxon>
        <taxon>Tracheophyta</taxon>
        <taxon>Spermatophyta</taxon>
        <taxon>Magnoliopsida</taxon>
        <taxon>eudicotyledons</taxon>
        <taxon>Gunneridae</taxon>
        <taxon>Pentapetalae</taxon>
        <taxon>asterids</taxon>
        <taxon>lamiids</taxon>
        <taxon>Solanales</taxon>
        <taxon>Solanaceae</taxon>
        <taxon>Solanoideae</taxon>
        <taxon>Hyoscyameae</taxon>
        <taxon>Anisodus</taxon>
    </lineage>
</organism>